<keyword evidence="2" id="KW-1185">Reference proteome</keyword>
<sequence>MSYKADKIDNSDIYVSYLINGAGDWEINDKELIISLNNLKSTPEKVIYNGENIDLKDLSLLENITHKKFPAVEDMIANGASQSYKVIIDEHNYKTLDVINPFGKDFNIEMYREK</sequence>
<comment type="caution">
    <text evidence="1">The sequence shown here is derived from an EMBL/GenBank/DDBJ whole genome shotgun (WGS) entry which is preliminary data.</text>
</comment>
<organism evidence="1 2">
    <name type="scientific">Hafnia paralvei</name>
    <dbReference type="NCBI Taxonomy" id="546367"/>
    <lineage>
        <taxon>Bacteria</taxon>
        <taxon>Pseudomonadati</taxon>
        <taxon>Pseudomonadota</taxon>
        <taxon>Gammaproteobacteria</taxon>
        <taxon>Enterobacterales</taxon>
        <taxon>Hafniaceae</taxon>
        <taxon>Hafnia</taxon>
    </lineage>
</organism>
<name>A0A2A2MBU4_9GAMM</name>
<evidence type="ECO:0000313" key="2">
    <source>
        <dbReference type="Proteomes" id="UP000218796"/>
    </source>
</evidence>
<dbReference type="EMBL" id="NQMS01000005">
    <property type="protein sequence ID" value="PAV96175.1"/>
    <property type="molecule type" value="Genomic_DNA"/>
</dbReference>
<reference evidence="1 2" key="1">
    <citation type="submission" date="2017-08" db="EMBL/GenBank/DDBJ databases">
        <title>Draft Genome Sequence of Hafnia alvei CITHA-6 Isolated from Raw Bovine Milk.</title>
        <authorList>
            <person name="Culligan E.P."/>
            <person name="Mcsweeney A."/>
            <person name="O'Doherty C."/>
            <person name="Gleeson E."/>
            <person name="O'Riordan D."/>
            <person name="Sleator R.D."/>
        </authorList>
    </citation>
    <scope>NUCLEOTIDE SEQUENCE [LARGE SCALE GENOMIC DNA]</scope>
    <source>
        <strain evidence="1 2">CITHA-6</strain>
    </source>
</reference>
<gene>
    <name evidence="1" type="ORF">CJD50_12920</name>
</gene>
<dbReference type="AlphaFoldDB" id="A0A2A2MBU4"/>
<protein>
    <submittedName>
        <fullName evidence="1">Uncharacterized protein</fullName>
    </submittedName>
</protein>
<accession>A0A2A2MBU4</accession>
<proteinExistence type="predicted"/>
<evidence type="ECO:0000313" key="1">
    <source>
        <dbReference type="EMBL" id="PAV96175.1"/>
    </source>
</evidence>
<dbReference type="OrthoDB" id="6637516at2"/>
<dbReference type="Proteomes" id="UP000218796">
    <property type="component" value="Unassembled WGS sequence"/>
</dbReference>